<dbReference type="EMBL" id="MNPL01002635">
    <property type="protein sequence ID" value="OQR78100.1"/>
    <property type="molecule type" value="Genomic_DNA"/>
</dbReference>
<feature type="region of interest" description="Disordered" evidence="1">
    <location>
        <begin position="69"/>
        <end position="95"/>
    </location>
</feature>
<evidence type="ECO:0000256" key="1">
    <source>
        <dbReference type="SAM" id="MobiDB-lite"/>
    </source>
</evidence>
<comment type="caution">
    <text evidence="2">The sequence shown here is derived from an EMBL/GenBank/DDBJ whole genome shotgun (WGS) entry which is preliminary data.</text>
</comment>
<sequence>AVVVQIQASCDAALAADSERLLIRASNLARTWINAADPNDDLEMEIDQLLVYLERRRYPRRWINGEVKPTDPPVDGLIHNNNNNINNNENNVQHE</sequence>
<accession>A0A1V9XXA0</accession>
<organism evidence="2 3">
    <name type="scientific">Tropilaelaps mercedesae</name>
    <dbReference type="NCBI Taxonomy" id="418985"/>
    <lineage>
        <taxon>Eukaryota</taxon>
        <taxon>Metazoa</taxon>
        <taxon>Ecdysozoa</taxon>
        <taxon>Arthropoda</taxon>
        <taxon>Chelicerata</taxon>
        <taxon>Arachnida</taxon>
        <taxon>Acari</taxon>
        <taxon>Parasitiformes</taxon>
        <taxon>Mesostigmata</taxon>
        <taxon>Gamasina</taxon>
        <taxon>Dermanyssoidea</taxon>
        <taxon>Laelapidae</taxon>
        <taxon>Tropilaelaps</taxon>
    </lineage>
</organism>
<name>A0A1V9XXA0_9ACAR</name>
<evidence type="ECO:0000313" key="3">
    <source>
        <dbReference type="Proteomes" id="UP000192247"/>
    </source>
</evidence>
<reference evidence="2 3" key="1">
    <citation type="journal article" date="2017" name="Gigascience">
        <title>Draft genome of the honey bee ectoparasitic mite, Tropilaelaps mercedesae, is shaped by the parasitic life history.</title>
        <authorList>
            <person name="Dong X."/>
            <person name="Armstrong S.D."/>
            <person name="Xia D."/>
            <person name="Makepeace B.L."/>
            <person name="Darby A.C."/>
            <person name="Kadowaki T."/>
        </authorList>
    </citation>
    <scope>NUCLEOTIDE SEQUENCE [LARGE SCALE GENOMIC DNA]</scope>
    <source>
        <strain evidence="2">Wuxi-XJTLU</strain>
    </source>
</reference>
<feature type="non-terminal residue" evidence="2">
    <location>
        <position position="1"/>
    </location>
</feature>
<dbReference type="InParanoid" id="A0A1V9XXA0"/>
<dbReference type="OrthoDB" id="10383088at2759"/>
<feature type="compositionally biased region" description="Low complexity" evidence="1">
    <location>
        <begin position="80"/>
        <end position="95"/>
    </location>
</feature>
<proteinExistence type="predicted"/>
<evidence type="ECO:0000313" key="2">
    <source>
        <dbReference type="EMBL" id="OQR78100.1"/>
    </source>
</evidence>
<gene>
    <name evidence="2" type="ORF">BIW11_00358</name>
</gene>
<dbReference type="Proteomes" id="UP000192247">
    <property type="component" value="Unassembled WGS sequence"/>
</dbReference>
<protein>
    <submittedName>
        <fullName evidence="2">Uncharacterized protein</fullName>
    </submittedName>
</protein>
<keyword evidence="3" id="KW-1185">Reference proteome</keyword>
<dbReference type="AlphaFoldDB" id="A0A1V9XXA0"/>